<evidence type="ECO:0008006" key="3">
    <source>
        <dbReference type="Google" id="ProtNLM"/>
    </source>
</evidence>
<evidence type="ECO:0000313" key="1">
    <source>
        <dbReference type="EMBL" id="CAG9606486.1"/>
    </source>
</evidence>
<protein>
    <recommendedName>
        <fullName evidence="3">Fur-regulated basic protein FbpA</fullName>
    </recommendedName>
</protein>
<dbReference type="InterPro" id="IPR025072">
    <property type="entry name" value="Fur_reg_FbpA"/>
</dbReference>
<comment type="caution">
    <text evidence="1">The sequence shown here is derived from an EMBL/GenBank/DDBJ whole genome shotgun (WGS) entry which is preliminary data.</text>
</comment>
<reference evidence="1" key="1">
    <citation type="submission" date="2021-10" db="EMBL/GenBank/DDBJ databases">
        <authorList>
            <person name="Criscuolo A."/>
        </authorList>
    </citation>
    <scope>NUCLEOTIDE SEQUENCE</scope>
    <source>
        <strain evidence="1">CIP111885</strain>
    </source>
</reference>
<evidence type="ECO:0000313" key="2">
    <source>
        <dbReference type="Proteomes" id="UP000789845"/>
    </source>
</evidence>
<keyword evidence="2" id="KW-1185">Reference proteome</keyword>
<gene>
    <name evidence="1" type="ORF">NEOCIP111885_00174</name>
</gene>
<name>A0A9C7G5W2_9BACI</name>
<dbReference type="Proteomes" id="UP000789845">
    <property type="component" value="Unassembled WGS sequence"/>
</dbReference>
<dbReference type="AlphaFoldDB" id="A0A9C7G5W2"/>
<organism evidence="1 2">
    <name type="scientific">Pseudoneobacillus rhizosphaerae</name>
    <dbReference type="NCBI Taxonomy" id="2880968"/>
    <lineage>
        <taxon>Bacteria</taxon>
        <taxon>Bacillati</taxon>
        <taxon>Bacillota</taxon>
        <taxon>Bacilli</taxon>
        <taxon>Bacillales</taxon>
        <taxon>Bacillaceae</taxon>
        <taxon>Pseudoneobacillus</taxon>
    </lineage>
</organism>
<dbReference type="Pfam" id="PF13076">
    <property type="entry name" value="Fur_reg_FbpA"/>
    <property type="match status" value="1"/>
</dbReference>
<sequence length="50" mass="5965">MSDPYCSNETEKEQLIQQLLLLGVFKKGESHLFELTIRELEEEYEKLTNF</sequence>
<dbReference type="EMBL" id="CAKJTG010000001">
    <property type="protein sequence ID" value="CAG9606486.1"/>
    <property type="molecule type" value="Genomic_DNA"/>
</dbReference>
<dbReference type="RefSeq" id="WP_230494770.1">
    <property type="nucleotide sequence ID" value="NZ_CAKJTG010000001.1"/>
</dbReference>
<accession>A0A9C7G5W2</accession>
<proteinExistence type="predicted"/>